<evidence type="ECO:0000313" key="5">
    <source>
        <dbReference type="Proteomes" id="UP000006757"/>
    </source>
</evidence>
<dbReference type="STRING" id="1220162.K1V4N3"/>
<sequence length="802" mass="87211">MSSTTSSSTSRKGCRPEFSRPLEWLSGSNGHDRTCRVPSDPRGVGPGELAIAHSYLQLTGRSPQGTERPKAGLTTAGAHPPGAMVCTLLDISTDSANSLTPLSSVTCALCTPYKPSLYTSDGRRIRVIERIMAPTPSYDEVDAALCRPGTIFEIEEKMIRGCKIKTWKRAPVHFRQFFEERMTKWSDRVMLSTPRAESLSEENREVLTYGEVWERSVRLAAWLRDRELDDFVWKRAPVHFRQFFEERMTKWSDRVMLSTPRAESLSEENREVLTYGEVWERSVRLAAWLRDREVRAGTRVAIGGRNCAGWMISFIAVCLLGAVPVLLNSTLIVDAQLHCLGLTKPVLVLCDPENASVLGSVASELTARGVGPIHCWSSLSHVDPAVRSNVSELVPGFAVSSKSLDEVRSGKGFGLEDVTPESDCMVLFTSGTTSMPKGVLETQRACLTHVISSSIPAARAIMRMGGTVEMALAAHDPPEQQGAMLLAVPLFHVTGLLGWMSRGVHMGMKMVFMKRWSTSAAVKLCVAEKIGVIGGVPAIATAILQSPELPSDHVMEGITYGGAPPPARLAADIQKKWPAAMATHAYGMTETAGLHTGFMGPDYHANPACVGPAMPVDEQRIVDPETRKVLGPNQPGIVECYGPNIMKEYIDNPAATADALRDGWVHTGDLALIDDNGFLRITDRYKDVIIRGGENIASAEVENAVYADTRIAECAAVPVPNNVLGELVAVGVSLRPGATATARDIMAQAAARLRAPARPVFVHVYDDALPRNANGKIVKTDIKTLVQELYLKDIAENGRAKL</sequence>
<evidence type="ECO:0000259" key="2">
    <source>
        <dbReference type="Pfam" id="PF00501"/>
    </source>
</evidence>
<dbReference type="Gene3D" id="3.30.300.30">
    <property type="match status" value="1"/>
</dbReference>
<dbReference type="SUPFAM" id="SSF56801">
    <property type="entry name" value="Acetyl-CoA synthetase-like"/>
    <property type="match status" value="2"/>
</dbReference>
<dbReference type="InterPro" id="IPR045851">
    <property type="entry name" value="AMP-bd_C_sf"/>
</dbReference>
<dbReference type="Pfam" id="PF13193">
    <property type="entry name" value="AMP-binding_C"/>
    <property type="match status" value="1"/>
</dbReference>
<evidence type="ECO:0000313" key="4">
    <source>
        <dbReference type="EMBL" id="EKC98949.1"/>
    </source>
</evidence>
<feature type="domain" description="AMP-dependent synthetase/ligase" evidence="2">
    <location>
        <begin position="245"/>
        <end position="649"/>
    </location>
</feature>
<dbReference type="AlphaFoldDB" id="K1V4N3"/>
<dbReference type="Pfam" id="PF00501">
    <property type="entry name" value="AMP-binding"/>
    <property type="match status" value="1"/>
</dbReference>
<dbReference type="InterPro" id="IPR025110">
    <property type="entry name" value="AMP-bd_C"/>
</dbReference>
<dbReference type="OMA" id="FPMESIT"/>
<evidence type="ECO:0000256" key="1">
    <source>
        <dbReference type="SAM" id="MobiDB-lite"/>
    </source>
</evidence>
<name>K1V4N3_TRIAC</name>
<dbReference type="PROSITE" id="PS00455">
    <property type="entry name" value="AMP_BINDING"/>
    <property type="match status" value="1"/>
</dbReference>
<proteinExistence type="predicted"/>
<dbReference type="InterPro" id="IPR000873">
    <property type="entry name" value="AMP-dep_synth/lig_dom"/>
</dbReference>
<organism evidence="4 5">
    <name type="scientific">Trichosporon asahii var. asahii (strain CBS 8904)</name>
    <name type="common">Yeast</name>
    <dbReference type="NCBI Taxonomy" id="1220162"/>
    <lineage>
        <taxon>Eukaryota</taxon>
        <taxon>Fungi</taxon>
        <taxon>Dikarya</taxon>
        <taxon>Basidiomycota</taxon>
        <taxon>Agaricomycotina</taxon>
        <taxon>Tremellomycetes</taxon>
        <taxon>Trichosporonales</taxon>
        <taxon>Trichosporonaceae</taxon>
        <taxon>Trichosporon</taxon>
    </lineage>
</organism>
<dbReference type="InterPro" id="IPR042099">
    <property type="entry name" value="ANL_N_sf"/>
</dbReference>
<dbReference type="EMBL" id="AMBO01000378">
    <property type="protein sequence ID" value="EKC98949.1"/>
    <property type="molecule type" value="Genomic_DNA"/>
</dbReference>
<dbReference type="eggNOG" id="KOG1176">
    <property type="taxonomic scope" value="Eukaryota"/>
</dbReference>
<dbReference type="GO" id="GO:0019748">
    <property type="term" value="P:secondary metabolic process"/>
    <property type="evidence" value="ECO:0007669"/>
    <property type="project" value="TreeGrafter"/>
</dbReference>
<keyword evidence="5" id="KW-1185">Reference proteome</keyword>
<keyword evidence="4" id="KW-0436">Ligase</keyword>
<gene>
    <name evidence="4" type="ORF">A1Q2_06703</name>
</gene>
<reference evidence="4 5" key="1">
    <citation type="journal article" date="2012" name="Eukaryot. Cell">
        <title>Genome sequence of the Trichosporon asahii environmental strain CBS 8904.</title>
        <authorList>
            <person name="Yang R.Y."/>
            <person name="Li H.T."/>
            <person name="Zhu H."/>
            <person name="Zhou G.P."/>
            <person name="Wang M."/>
            <person name="Wang L."/>
        </authorList>
    </citation>
    <scope>NUCLEOTIDE SEQUENCE [LARGE SCALE GENOMIC DNA]</scope>
    <source>
        <strain evidence="4 5">CBS 8904</strain>
    </source>
</reference>
<feature type="compositionally biased region" description="Low complexity" evidence="1">
    <location>
        <begin position="1"/>
        <end position="10"/>
    </location>
</feature>
<evidence type="ECO:0000259" key="3">
    <source>
        <dbReference type="Pfam" id="PF13193"/>
    </source>
</evidence>
<feature type="domain" description="AMP-binding enzyme C-terminal" evidence="3">
    <location>
        <begin position="700"/>
        <end position="776"/>
    </location>
</feature>
<protein>
    <submittedName>
        <fullName evidence="4">Long-chain-fatty-acid--CoA ligase</fullName>
    </submittedName>
</protein>
<dbReference type="PANTHER" id="PTHR24096">
    <property type="entry name" value="LONG-CHAIN-FATTY-ACID--COA LIGASE"/>
    <property type="match status" value="1"/>
</dbReference>
<accession>K1V4N3</accession>
<dbReference type="Gene3D" id="3.40.50.12780">
    <property type="entry name" value="N-terminal domain of ligase-like"/>
    <property type="match status" value="1"/>
</dbReference>
<dbReference type="GO" id="GO:0016405">
    <property type="term" value="F:CoA-ligase activity"/>
    <property type="evidence" value="ECO:0007669"/>
    <property type="project" value="TreeGrafter"/>
</dbReference>
<dbReference type="OrthoDB" id="10253115at2759"/>
<feature type="region of interest" description="Disordered" evidence="1">
    <location>
        <begin position="1"/>
        <end position="34"/>
    </location>
</feature>
<dbReference type="InParanoid" id="K1V4N3"/>
<dbReference type="PANTHER" id="PTHR24096:SF393">
    <property type="entry name" value="LIGASE, PUTATIVE-RELATED"/>
    <property type="match status" value="1"/>
</dbReference>
<comment type="caution">
    <text evidence="4">The sequence shown here is derived from an EMBL/GenBank/DDBJ whole genome shotgun (WGS) entry which is preliminary data.</text>
</comment>
<dbReference type="InterPro" id="IPR020845">
    <property type="entry name" value="AMP-binding_CS"/>
</dbReference>
<dbReference type="Proteomes" id="UP000006757">
    <property type="component" value="Unassembled WGS sequence"/>
</dbReference>
<dbReference type="HOGENOM" id="CLU_000022_59_0_1"/>